<dbReference type="AlphaFoldDB" id="A0A1I5E2G6"/>
<evidence type="ECO:0000313" key="1">
    <source>
        <dbReference type="EMBL" id="SFO05480.1"/>
    </source>
</evidence>
<name>A0A1I5E2G6_9MICO</name>
<keyword evidence="2" id="KW-1185">Reference proteome</keyword>
<reference evidence="2" key="1">
    <citation type="submission" date="2016-10" db="EMBL/GenBank/DDBJ databases">
        <authorList>
            <person name="Varghese N."/>
            <person name="Submissions S."/>
        </authorList>
    </citation>
    <scope>NUCLEOTIDE SEQUENCE [LARGE SCALE GENOMIC DNA]</scope>
    <source>
        <strain evidence="2">CGMCC 1.11101</strain>
    </source>
</reference>
<proteinExistence type="predicted"/>
<protein>
    <recommendedName>
        <fullName evidence="3">SnoaL-like domain-containing protein</fullName>
    </recommendedName>
</protein>
<gene>
    <name evidence="1" type="ORF">SAMN05216219_3234</name>
</gene>
<dbReference type="STRING" id="995034.SAMN05216219_3234"/>
<evidence type="ECO:0000313" key="2">
    <source>
        <dbReference type="Proteomes" id="UP000198867"/>
    </source>
</evidence>
<evidence type="ECO:0008006" key="3">
    <source>
        <dbReference type="Google" id="ProtNLM"/>
    </source>
</evidence>
<accession>A0A1I5E2G6</accession>
<dbReference type="RefSeq" id="WP_143095097.1">
    <property type="nucleotide sequence ID" value="NZ_FOVM01000013.1"/>
</dbReference>
<dbReference type="PROSITE" id="PS51257">
    <property type="entry name" value="PROKAR_LIPOPROTEIN"/>
    <property type="match status" value="1"/>
</dbReference>
<dbReference type="Proteomes" id="UP000198867">
    <property type="component" value="Unassembled WGS sequence"/>
</dbReference>
<dbReference type="OrthoDB" id="5124656at2"/>
<sequence length="193" mass="20661">MAKNRSTTTPRMLRSIVGIFGCLLGSVMLGGCTPAPPATPTPTSTAIFASEDEALAAATDVFTAYLAAYDSAMADGGRDLATVREYVSDDYFAEVSEPGTIVTNGWHTSGVSTFEVKEVPHFDASNNSANIHLNICRDITGIRVLDMNDHDVTPPDREMRVPLAVSFAVATDDEWNGALRIVDVESWLDADAC</sequence>
<dbReference type="EMBL" id="FOVM01000013">
    <property type="protein sequence ID" value="SFO05480.1"/>
    <property type="molecule type" value="Genomic_DNA"/>
</dbReference>
<organism evidence="1 2">
    <name type="scientific">Mycetocola miduiensis</name>
    <dbReference type="NCBI Taxonomy" id="995034"/>
    <lineage>
        <taxon>Bacteria</taxon>
        <taxon>Bacillati</taxon>
        <taxon>Actinomycetota</taxon>
        <taxon>Actinomycetes</taxon>
        <taxon>Micrococcales</taxon>
        <taxon>Microbacteriaceae</taxon>
        <taxon>Mycetocola</taxon>
    </lineage>
</organism>